<dbReference type="CDD" id="cd02325">
    <property type="entry name" value="R3H"/>
    <property type="match status" value="1"/>
</dbReference>
<evidence type="ECO:0000256" key="4">
    <source>
        <dbReference type="PROSITE-ProRule" id="PRU00449"/>
    </source>
</evidence>
<accession>A0ABQ9GLZ3</accession>
<name>A0ABQ9GLZ3_9NEOP</name>
<keyword evidence="2 4" id="KW-0863">Zinc-finger</keyword>
<dbReference type="SUPFAM" id="SSF82708">
    <property type="entry name" value="R3H domain"/>
    <property type="match status" value="1"/>
</dbReference>
<keyword evidence="9" id="KW-1185">Reference proteome</keyword>
<reference evidence="8 9" key="1">
    <citation type="submission" date="2023-02" db="EMBL/GenBank/DDBJ databases">
        <title>LHISI_Scaffold_Assembly.</title>
        <authorList>
            <person name="Stuart O.P."/>
            <person name="Cleave R."/>
            <person name="Magrath M.J.L."/>
            <person name="Mikheyev A.S."/>
        </authorList>
    </citation>
    <scope>NUCLEOTIDE SEQUENCE [LARGE SCALE GENOMIC DNA]</scope>
    <source>
        <strain evidence="8">Daus_M_001</strain>
        <tissue evidence="8">Leg muscle</tissue>
    </source>
</reference>
<comment type="caution">
    <text evidence="8">The sequence shown here is derived from an EMBL/GenBank/DDBJ whole genome shotgun (WGS) entry which is preliminary data.</text>
</comment>
<proteinExistence type="predicted"/>
<dbReference type="Pfam" id="PF01424">
    <property type="entry name" value="R3H"/>
    <property type="match status" value="1"/>
</dbReference>
<evidence type="ECO:0000256" key="1">
    <source>
        <dbReference type="ARBA" id="ARBA00022723"/>
    </source>
</evidence>
<evidence type="ECO:0000259" key="6">
    <source>
        <dbReference type="PROSITE" id="PS51039"/>
    </source>
</evidence>
<gene>
    <name evidence="8" type="ORF">PR048_026665</name>
</gene>
<dbReference type="PROSITE" id="PS51039">
    <property type="entry name" value="ZF_AN1"/>
    <property type="match status" value="1"/>
</dbReference>
<dbReference type="SUPFAM" id="SSF118310">
    <property type="entry name" value="AN1-like Zinc finger"/>
    <property type="match status" value="1"/>
</dbReference>
<dbReference type="InterPro" id="IPR036867">
    <property type="entry name" value="R3H_dom_sf"/>
</dbReference>
<protein>
    <recommendedName>
        <fullName evidence="10">AN1-type domain-containing protein</fullName>
    </recommendedName>
</protein>
<evidence type="ECO:0008006" key="10">
    <source>
        <dbReference type="Google" id="ProtNLM"/>
    </source>
</evidence>
<evidence type="ECO:0000256" key="5">
    <source>
        <dbReference type="SAM" id="MobiDB-lite"/>
    </source>
</evidence>
<keyword evidence="1" id="KW-0479">Metal-binding</keyword>
<feature type="domain" description="R3H" evidence="7">
    <location>
        <begin position="17"/>
        <end position="81"/>
    </location>
</feature>
<evidence type="ECO:0000313" key="9">
    <source>
        <dbReference type="Proteomes" id="UP001159363"/>
    </source>
</evidence>
<feature type="domain" description="AN1-type" evidence="6">
    <location>
        <begin position="236"/>
        <end position="285"/>
    </location>
</feature>
<feature type="region of interest" description="Disordered" evidence="5">
    <location>
        <begin position="190"/>
        <end position="227"/>
    </location>
</feature>
<dbReference type="InterPro" id="IPR001374">
    <property type="entry name" value="R3H_dom"/>
</dbReference>
<evidence type="ECO:0000313" key="8">
    <source>
        <dbReference type="EMBL" id="KAJ8873049.1"/>
    </source>
</evidence>
<sequence length="325" mass="36261">MEKKSLSAYKNENCGSDVEIDKCTNMLQEFLKDESRMVCHFPCKLTSYARMRLHSQSEKLGLKHYAEGTADQRHLVVEKVANHIAAASLDSLSHSVVERSDSRCLGDDNKSIKPGDKLLNPELQEYGHLDEVPFEKNDILNSLNDPCKITVDPSALQYAVLGNLSEPHCENTGDEEAEVKKLCSGVPCNEHTNGQPPRSKRHRNRKKADVPRPGAGGNRIKKGAEETDDEVLHRFQQDNKMCAQGSCGKGTELFGQLCQHCCRMYCLAHCIPEVHGCSEAAHAHARSSFLKPPPRPTDPIKHGFADRKLKAKLGEMSQKRKPKKK</sequence>
<dbReference type="InterPro" id="IPR000058">
    <property type="entry name" value="Znf_AN1"/>
</dbReference>
<dbReference type="InterPro" id="IPR035896">
    <property type="entry name" value="AN1-like_Znf"/>
</dbReference>
<keyword evidence="3" id="KW-0862">Zinc</keyword>
<dbReference type="Gene3D" id="3.30.1370.50">
    <property type="entry name" value="R3H-like domain"/>
    <property type="match status" value="1"/>
</dbReference>
<dbReference type="EMBL" id="JARBHB010000011">
    <property type="protein sequence ID" value="KAJ8873049.1"/>
    <property type="molecule type" value="Genomic_DNA"/>
</dbReference>
<organism evidence="8 9">
    <name type="scientific">Dryococelus australis</name>
    <dbReference type="NCBI Taxonomy" id="614101"/>
    <lineage>
        <taxon>Eukaryota</taxon>
        <taxon>Metazoa</taxon>
        <taxon>Ecdysozoa</taxon>
        <taxon>Arthropoda</taxon>
        <taxon>Hexapoda</taxon>
        <taxon>Insecta</taxon>
        <taxon>Pterygota</taxon>
        <taxon>Neoptera</taxon>
        <taxon>Polyneoptera</taxon>
        <taxon>Phasmatodea</taxon>
        <taxon>Verophasmatodea</taxon>
        <taxon>Anareolatae</taxon>
        <taxon>Phasmatidae</taxon>
        <taxon>Eurycanthinae</taxon>
        <taxon>Dryococelus</taxon>
    </lineage>
</organism>
<dbReference type="Gene3D" id="4.10.1110.10">
    <property type="entry name" value="AN1-like Zinc finger"/>
    <property type="match status" value="1"/>
</dbReference>
<evidence type="ECO:0000256" key="2">
    <source>
        <dbReference type="ARBA" id="ARBA00022771"/>
    </source>
</evidence>
<evidence type="ECO:0000259" key="7">
    <source>
        <dbReference type="PROSITE" id="PS51061"/>
    </source>
</evidence>
<evidence type="ECO:0000256" key="3">
    <source>
        <dbReference type="ARBA" id="ARBA00022833"/>
    </source>
</evidence>
<dbReference type="PROSITE" id="PS51061">
    <property type="entry name" value="R3H"/>
    <property type="match status" value="1"/>
</dbReference>
<dbReference type="Proteomes" id="UP001159363">
    <property type="component" value="Chromosome 10"/>
</dbReference>